<gene>
    <name evidence="7" type="ORF">DY367_01985</name>
</gene>
<accession>A0A424WJR9</accession>
<evidence type="ECO:0000313" key="8">
    <source>
        <dbReference type="Proteomes" id="UP000285324"/>
    </source>
</evidence>
<dbReference type="PANTHER" id="PTHR30482:SF17">
    <property type="entry name" value="ABC TRANSPORTER ATP-BINDING PROTEIN"/>
    <property type="match status" value="1"/>
</dbReference>
<dbReference type="Proteomes" id="UP000285324">
    <property type="component" value="Unassembled WGS sequence"/>
</dbReference>
<dbReference type="PANTHER" id="PTHR30482">
    <property type="entry name" value="HIGH-AFFINITY BRANCHED-CHAIN AMINO ACID TRANSPORT SYSTEM PERMEASE"/>
    <property type="match status" value="1"/>
</dbReference>
<feature type="transmembrane region" description="Helical" evidence="6">
    <location>
        <begin position="38"/>
        <end position="57"/>
    </location>
</feature>
<dbReference type="InterPro" id="IPR043428">
    <property type="entry name" value="LivM-like"/>
</dbReference>
<evidence type="ECO:0000256" key="6">
    <source>
        <dbReference type="SAM" id="Phobius"/>
    </source>
</evidence>
<dbReference type="EMBL" id="QVXO01000002">
    <property type="protein sequence ID" value="RPJ93548.1"/>
    <property type="molecule type" value="Genomic_DNA"/>
</dbReference>
<feature type="transmembrane region" description="Helical" evidence="6">
    <location>
        <begin position="92"/>
        <end position="112"/>
    </location>
</feature>
<comment type="subcellular location">
    <subcellularLocation>
        <location evidence="1">Cell membrane</location>
        <topology evidence="1">Multi-pass membrane protein</topology>
    </subcellularLocation>
</comment>
<name>A0A424WJR9_ALCXX</name>
<feature type="transmembrane region" description="Helical" evidence="6">
    <location>
        <begin position="171"/>
        <end position="190"/>
    </location>
</feature>
<keyword evidence="4 6" id="KW-1133">Transmembrane helix</keyword>
<evidence type="ECO:0000256" key="3">
    <source>
        <dbReference type="ARBA" id="ARBA00022692"/>
    </source>
</evidence>
<keyword evidence="3 6" id="KW-0812">Transmembrane</keyword>
<comment type="caution">
    <text evidence="7">The sequence shown here is derived from an EMBL/GenBank/DDBJ whole genome shotgun (WGS) entry which is preliminary data.</text>
</comment>
<dbReference type="Pfam" id="PF02653">
    <property type="entry name" value="BPD_transp_2"/>
    <property type="match status" value="1"/>
</dbReference>
<organism evidence="7 8">
    <name type="scientific">Alcaligenes xylosoxydans xylosoxydans</name>
    <name type="common">Achromobacter xylosoxidans</name>
    <dbReference type="NCBI Taxonomy" id="85698"/>
    <lineage>
        <taxon>Bacteria</taxon>
        <taxon>Pseudomonadati</taxon>
        <taxon>Pseudomonadota</taxon>
        <taxon>Betaproteobacteria</taxon>
        <taxon>Burkholderiales</taxon>
        <taxon>Alcaligenaceae</taxon>
        <taxon>Achromobacter</taxon>
    </lineage>
</organism>
<dbReference type="RefSeq" id="WP_118931519.1">
    <property type="nucleotide sequence ID" value="NZ_CP061008.1"/>
</dbReference>
<keyword evidence="5 6" id="KW-0472">Membrane</keyword>
<evidence type="ECO:0000256" key="2">
    <source>
        <dbReference type="ARBA" id="ARBA00022475"/>
    </source>
</evidence>
<feature type="transmembrane region" description="Helical" evidence="6">
    <location>
        <begin position="12"/>
        <end position="32"/>
    </location>
</feature>
<dbReference type="OrthoDB" id="8846334at2"/>
<evidence type="ECO:0000256" key="4">
    <source>
        <dbReference type="ARBA" id="ARBA00022989"/>
    </source>
</evidence>
<dbReference type="InterPro" id="IPR001851">
    <property type="entry name" value="ABC_transp_permease"/>
</dbReference>
<dbReference type="GO" id="GO:0005886">
    <property type="term" value="C:plasma membrane"/>
    <property type="evidence" value="ECO:0007669"/>
    <property type="project" value="UniProtKB-SubCell"/>
</dbReference>
<feature type="transmembrane region" description="Helical" evidence="6">
    <location>
        <begin position="211"/>
        <end position="237"/>
    </location>
</feature>
<feature type="transmembrane region" description="Helical" evidence="6">
    <location>
        <begin position="257"/>
        <end position="282"/>
    </location>
</feature>
<feature type="transmembrane region" description="Helical" evidence="6">
    <location>
        <begin position="289"/>
        <end position="308"/>
    </location>
</feature>
<evidence type="ECO:0000256" key="5">
    <source>
        <dbReference type="ARBA" id="ARBA00023136"/>
    </source>
</evidence>
<dbReference type="GO" id="GO:0015658">
    <property type="term" value="F:branched-chain amino acid transmembrane transporter activity"/>
    <property type="evidence" value="ECO:0007669"/>
    <property type="project" value="InterPro"/>
</dbReference>
<evidence type="ECO:0000313" key="7">
    <source>
        <dbReference type="EMBL" id="RPJ93548.1"/>
    </source>
</evidence>
<keyword evidence="2" id="KW-1003">Cell membrane</keyword>
<proteinExistence type="predicted"/>
<sequence length="342" mass="36065">MKQLASTTSRRSFDLAVAGVVIGLFASVPWWADKGLVFLASVVLINATFALSFNLVFGLTGLVSFGHAAYFAAGAYTTGLLLQSYSQVPFPLAWLAAGIAGGLVAAAVAVVALRRASGIYFAILTLALAELVHILISKSDLLGREDGMTGIKRPVMDFGLFRLDLAQGNNLYYVTLVCVSFLALILYILWHNRYGRLLAAIRQDAERVRFLGINVHAMRFSAFVASGAFAGLAGGLYAPAAQLLTPEIAHWGYSALPILFCLVGGVAYFWGPVAGAVIFIGLEHMTRNIVGLSEILIGAVLLLVVLAFPGGVIGGAQRLLAAGRRGTSANGSSESKIQGQTS</sequence>
<dbReference type="CDD" id="cd06581">
    <property type="entry name" value="TM_PBP1_LivM_like"/>
    <property type="match status" value="1"/>
</dbReference>
<protein>
    <submittedName>
        <fullName evidence="7">Branched-chain amino acid ABC transporter permease</fullName>
    </submittedName>
</protein>
<dbReference type="AlphaFoldDB" id="A0A424WJR9"/>
<feature type="transmembrane region" description="Helical" evidence="6">
    <location>
        <begin position="69"/>
        <end position="86"/>
    </location>
</feature>
<reference evidence="7 8" key="1">
    <citation type="submission" date="2018-08" db="EMBL/GenBank/DDBJ databases">
        <title>Achromobacter xylosoxidans Genome sequencing and assembly.</title>
        <authorList>
            <person name="Wang R."/>
            <person name="Rensing C."/>
            <person name="Li Y."/>
        </authorList>
    </citation>
    <scope>NUCLEOTIDE SEQUENCE [LARGE SCALE GENOMIC DNA]</scope>
    <source>
        <strain evidence="7 8">GD003A</strain>
    </source>
</reference>
<evidence type="ECO:0000256" key="1">
    <source>
        <dbReference type="ARBA" id="ARBA00004651"/>
    </source>
</evidence>
<feature type="transmembrane region" description="Helical" evidence="6">
    <location>
        <begin position="119"/>
        <end position="136"/>
    </location>
</feature>